<dbReference type="Gene3D" id="1.20.120.450">
    <property type="entry name" value="dinb family like domain"/>
    <property type="match status" value="1"/>
</dbReference>
<comment type="caution">
    <text evidence="2">The sequence shown here is derived from an EMBL/GenBank/DDBJ whole genome shotgun (WGS) entry which is preliminary data.</text>
</comment>
<gene>
    <name evidence="2" type="ORF">ACFSB2_26700</name>
</gene>
<keyword evidence="3" id="KW-1185">Reference proteome</keyword>
<evidence type="ECO:0000313" key="3">
    <source>
        <dbReference type="Proteomes" id="UP001597079"/>
    </source>
</evidence>
<proteinExistence type="predicted"/>
<dbReference type="InterPro" id="IPR034660">
    <property type="entry name" value="DinB/YfiT-like"/>
</dbReference>
<accession>A0ABW4JRQ9</accession>
<protein>
    <submittedName>
        <fullName evidence="2">DinB family protein</fullName>
    </submittedName>
</protein>
<dbReference type="RefSeq" id="WP_377946295.1">
    <property type="nucleotide sequence ID" value="NZ_JBHUCX010000102.1"/>
</dbReference>
<reference evidence="3" key="1">
    <citation type="journal article" date="2019" name="Int. J. Syst. Evol. Microbiol.">
        <title>The Global Catalogue of Microorganisms (GCM) 10K type strain sequencing project: providing services to taxonomists for standard genome sequencing and annotation.</title>
        <authorList>
            <consortium name="The Broad Institute Genomics Platform"/>
            <consortium name="The Broad Institute Genome Sequencing Center for Infectious Disease"/>
            <person name="Wu L."/>
            <person name="Ma J."/>
        </authorList>
    </citation>
    <scope>NUCLEOTIDE SEQUENCE [LARGE SCALE GENOMIC DNA]</scope>
    <source>
        <strain evidence="3">CGMCC 1.12286</strain>
    </source>
</reference>
<sequence length="177" mass="20781">MSKVLHVAPLPGYPDEIGRWLWAMQITRSRTLELVEGLDQVTLDWEGPDGQDNSIGTLLYHIALVEMSWLYLDIFEEEFPPEVKNNFPFDMGRSNNRLTRVANVSLKEHLGRLVRSRSIFLDAFRQITLNDWRRIRNPADVEYEVTPEWAVFHLVEHEAGHTFQISAIKRRAHRFLR</sequence>
<dbReference type="EMBL" id="JBHUCX010000102">
    <property type="protein sequence ID" value="MFD1678258.1"/>
    <property type="molecule type" value="Genomic_DNA"/>
</dbReference>
<name>A0ABW4JRQ9_9BACL</name>
<evidence type="ECO:0000259" key="1">
    <source>
        <dbReference type="Pfam" id="PF12867"/>
    </source>
</evidence>
<dbReference type="InterPro" id="IPR024775">
    <property type="entry name" value="DinB-like"/>
</dbReference>
<feature type="domain" description="DinB-like" evidence="1">
    <location>
        <begin position="25"/>
        <end position="165"/>
    </location>
</feature>
<organism evidence="2 3">
    <name type="scientific">Alicyclobacillus fodiniaquatilis</name>
    <dbReference type="NCBI Taxonomy" id="1661150"/>
    <lineage>
        <taxon>Bacteria</taxon>
        <taxon>Bacillati</taxon>
        <taxon>Bacillota</taxon>
        <taxon>Bacilli</taxon>
        <taxon>Bacillales</taxon>
        <taxon>Alicyclobacillaceae</taxon>
        <taxon>Alicyclobacillus</taxon>
    </lineage>
</organism>
<dbReference type="SUPFAM" id="SSF109854">
    <property type="entry name" value="DinB/YfiT-like putative metalloenzymes"/>
    <property type="match status" value="1"/>
</dbReference>
<evidence type="ECO:0000313" key="2">
    <source>
        <dbReference type="EMBL" id="MFD1678258.1"/>
    </source>
</evidence>
<dbReference type="Pfam" id="PF12867">
    <property type="entry name" value="DinB_2"/>
    <property type="match status" value="1"/>
</dbReference>
<dbReference type="Proteomes" id="UP001597079">
    <property type="component" value="Unassembled WGS sequence"/>
</dbReference>